<comment type="caution">
    <text evidence="2">The sequence shown here is derived from an EMBL/GenBank/DDBJ whole genome shotgun (WGS) entry which is preliminary data.</text>
</comment>
<feature type="compositionally biased region" description="Basic and acidic residues" evidence="1">
    <location>
        <begin position="18"/>
        <end position="30"/>
    </location>
</feature>
<evidence type="ECO:0000313" key="3">
    <source>
        <dbReference type="Proteomes" id="UP001075354"/>
    </source>
</evidence>
<feature type="compositionally biased region" description="Acidic residues" evidence="1">
    <location>
        <begin position="216"/>
        <end position="227"/>
    </location>
</feature>
<protein>
    <submittedName>
        <fullName evidence="2">Uncharacterized protein</fullName>
    </submittedName>
</protein>
<feature type="region of interest" description="Disordered" evidence="1">
    <location>
        <begin position="1"/>
        <end position="31"/>
    </location>
</feature>
<dbReference type="EMBL" id="JAPTSV010000005">
    <property type="protein sequence ID" value="KAJ1527560.1"/>
    <property type="molecule type" value="Genomic_DNA"/>
</dbReference>
<reference evidence="2" key="1">
    <citation type="submission" date="2022-12" db="EMBL/GenBank/DDBJ databases">
        <title>Chromosome-level genome assembly of the bean flower thrips Megalurothrips usitatus.</title>
        <authorList>
            <person name="Ma L."/>
            <person name="Liu Q."/>
            <person name="Li H."/>
            <person name="Cai W."/>
        </authorList>
    </citation>
    <scope>NUCLEOTIDE SEQUENCE</scope>
    <source>
        <strain evidence="2">Cailab_2022a</strain>
    </source>
</reference>
<proteinExistence type="predicted"/>
<feature type="region of interest" description="Disordered" evidence="1">
    <location>
        <begin position="193"/>
        <end position="281"/>
    </location>
</feature>
<dbReference type="AlphaFoldDB" id="A0AAV7XRJ9"/>
<gene>
    <name evidence="2" type="ORF">ONE63_007526</name>
</gene>
<evidence type="ECO:0000256" key="1">
    <source>
        <dbReference type="SAM" id="MobiDB-lite"/>
    </source>
</evidence>
<feature type="compositionally biased region" description="Basic and acidic residues" evidence="1">
    <location>
        <begin position="206"/>
        <end position="215"/>
    </location>
</feature>
<organism evidence="2 3">
    <name type="scientific">Megalurothrips usitatus</name>
    <name type="common">bean blossom thrips</name>
    <dbReference type="NCBI Taxonomy" id="439358"/>
    <lineage>
        <taxon>Eukaryota</taxon>
        <taxon>Metazoa</taxon>
        <taxon>Ecdysozoa</taxon>
        <taxon>Arthropoda</taxon>
        <taxon>Hexapoda</taxon>
        <taxon>Insecta</taxon>
        <taxon>Pterygota</taxon>
        <taxon>Neoptera</taxon>
        <taxon>Paraneoptera</taxon>
        <taxon>Thysanoptera</taxon>
        <taxon>Terebrantia</taxon>
        <taxon>Thripoidea</taxon>
        <taxon>Thripidae</taxon>
        <taxon>Megalurothrips</taxon>
    </lineage>
</organism>
<accession>A0AAV7XRJ9</accession>
<evidence type="ECO:0000313" key="2">
    <source>
        <dbReference type="EMBL" id="KAJ1527560.1"/>
    </source>
</evidence>
<dbReference type="Proteomes" id="UP001075354">
    <property type="component" value="Chromosome 5"/>
</dbReference>
<feature type="compositionally biased region" description="Gly residues" evidence="1">
    <location>
        <begin position="1"/>
        <end position="15"/>
    </location>
</feature>
<sequence length="281" mass="31170">MNDNGGDPGGSGSSGGKSWERSWTTEEMRQNAHTWNLAGDAGLLKHLQEFSQTVLTRTHATEKALDSLVEEVNTLTAEANTTNNKFLCLANTQFVENRVYDDDDKETPHDEQVTEKKTKEETDAKMLQKVREALSMSVAVLDTMFEPVEINASDSEGELENEKQGTKTLILEPHNPYIHRPLPHLIGSDAFMSDDHIGLGDSPSDGEEHSIKEKEDYDIEVSSESDVDFTPFGSTKRTRDVYSSHSSMSDHVVPQDHKKKKSIDSIDNLGDDSGDTLGVRC</sequence>
<keyword evidence="3" id="KW-1185">Reference proteome</keyword>
<name>A0AAV7XRJ9_9NEOP</name>